<evidence type="ECO:0000256" key="1">
    <source>
        <dbReference type="SAM" id="MobiDB-lite"/>
    </source>
</evidence>
<reference evidence="2" key="2">
    <citation type="submission" date="2023-03" db="EMBL/GenBank/DDBJ databases">
        <authorList>
            <person name="Inwood S.N."/>
            <person name="Skelly J.G."/>
            <person name="Guhlin J."/>
            <person name="Harrop T.W.R."/>
            <person name="Goldson S.G."/>
            <person name="Dearden P.K."/>
        </authorList>
    </citation>
    <scope>NUCLEOTIDE SEQUENCE</scope>
    <source>
        <strain evidence="2">Lincoln</strain>
        <tissue evidence="2">Whole body</tissue>
    </source>
</reference>
<dbReference type="EMBL" id="JAQQBR010001832">
    <property type="protein sequence ID" value="KAK0166607.1"/>
    <property type="molecule type" value="Genomic_DNA"/>
</dbReference>
<protein>
    <submittedName>
        <fullName evidence="2">Uncharacterized protein</fullName>
    </submittedName>
</protein>
<evidence type="ECO:0000313" key="2">
    <source>
        <dbReference type="EMBL" id="KAK0166607.1"/>
    </source>
</evidence>
<feature type="compositionally biased region" description="Polar residues" evidence="1">
    <location>
        <begin position="59"/>
        <end position="68"/>
    </location>
</feature>
<gene>
    <name evidence="2" type="ORF">PV327_004100</name>
</gene>
<sequence>MQRLSEREKISLLMMRDWGEVKLKRFEEIGTVKDRPQSGRPKTTTRGKKTPTPTRDYHTSGTDTESNTETFLTLDTVFRPREKLSRTPTDKSHHTLSLIQVSGSQELNNTIMATSNDNTNFNMQEPAYWINKIAQNLITPKEGENKIAEYYEELNKQNLQRVHQEKEAAVQLQEDFANRRE</sequence>
<keyword evidence="3" id="KW-1185">Reference proteome</keyword>
<dbReference type="AlphaFoldDB" id="A0AA39FBP7"/>
<reference evidence="2" key="1">
    <citation type="journal article" date="2023" name="bioRxiv">
        <title>Scaffold-level genome assemblies of two parasitoid biocontrol wasps reveal the parthenogenesis mechanism and an associated novel virus.</title>
        <authorList>
            <person name="Inwood S."/>
            <person name="Skelly J."/>
            <person name="Guhlin J."/>
            <person name="Harrop T."/>
            <person name="Goldson S."/>
            <person name="Dearden P."/>
        </authorList>
    </citation>
    <scope>NUCLEOTIDE SEQUENCE</scope>
    <source>
        <strain evidence="2">Lincoln</strain>
        <tissue evidence="2">Whole body</tissue>
    </source>
</reference>
<dbReference type="Proteomes" id="UP001168972">
    <property type="component" value="Unassembled WGS sequence"/>
</dbReference>
<evidence type="ECO:0000313" key="3">
    <source>
        <dbReference type="Proteomes" id="UP001168972"/>
    </source>
</evidence>
<feature type="region of interest" description="Disordered" evidence="1">
    <location>
        <begin position="29"/>
        <end position="68"/>
    </location>
</feature>
<accession>A0AA39FBP7</accession>
<proteinExistence type="predicted"/>
<name>A0AA39FBP7_MICHY</name>
<comment type="caution">
    <text evidence="2">The sequence shown here is derived from an EMBL/GenBank/DDBJ whole genome shotgun (WGS) entry which is preliminary data.</text>
</comment>
<organism evidence="2 3">
    <name type="scientific">Microctonus hyperodae</name>
    <name type="common">Parasitoid wasp</name>
    <dbReference type="NCBI Taxonomy" id="165561"/>
    <lineage>
        <taxon>Eukaryota</taxon>
        <taxon>Metazoa</taxon>
        <taxon>Ecdysozoa</taxon>
        <taxon>Arthropoda</taxon>
        <taxon>Hexapoda</taxon>
        <taxon>Insecta</taxon>
        <taxon>Pterygota</taxon>
        <taxon>Neoptera</taxon>
        <taxon>Endopterygota</taxon>
        <taxon>Hymenoptera</taxon>
        <taxon>Apocrita</taxon>
        <taxon>Ichneumonoidea</taxon>
        <taxon>Braconidae</taxon>
        <taxon>Euphorinae</taxon>
        <taxon>Microctonus</taxon>
    </lineage>
</organism>